<dbReference type="Pfam" id="PF06058">
    <property type="entry name" value="DCP1"/>
    <property type="match status" value="1"/>
</dbReference>
<sequence>MESLSKAGQEMSLAALKRHDPYITSIADVTGQVALYSFSPKANEWEKTDIEGTLFVYRRSASPYYGFTIVNRLNMHNLVEPVNKDLEFQLHEPFLLYRNASLSIYSIWFYDKNDCHRIAKLMAKVLQQEAQRSQQVSQDRKSPSRTNGCSENKPIDILEMLSKAKDEYERAQFSDLSIISSSGMQQIENPTKTESMETSEQTSSTLQMQDQPFQSTHKHLTVEELFGTSLPKEQPTVSYPNPDRMEKLQADTAGREHNLFLPFSLEQTAVTHQPLGKPEGTSVKTNGSTLNQQERVTPMLIAPASVLQPDVKNVSNYTVQLSPILNSASTTEAPSAQILPNLNPNSNIMQVMHQAAKQMSPLMNQPPSDVNHMPQNLIAGQNQFIAPLAATNTGNASNTPFPNVDLLQKLRLTPQQDQMQQSLSKTTMAPSISSTVSQLATPESFKESHTKPASLSTKIITPLQTIQQNKEPDVFQQPKALPKASQVVPPQFVTVTTTVTPSILLSPSVFQQSATKSTEIENKASSSSPLTLGATEIQATPPTVLSRSQLQETLIHLIKDLQLQQKTLADPGKTWKLSSTASLLCSFFLSFFLFLSSFLSFLINYQGQIAQFSACNLEDAICAVPVPKGAILFMCSLYMPYLDRNLKVYQNCPPQKWGITINSDCSRIQRSEVNILLLQHYLHLHGD</sequence>
<evidence type="ECO:0000256" key="10">
    <source>
        <dbReference type="ARBA" id="ARBA00047661"/>
    </source>
</evidence>
<dbReference type="PANTHER" id="PTHR16290">
    <property type="entry name" value="TRANSCRIPTION FACTOR SMIF DECAPPING ENZYME DCP1"/>
    <property type="match status" value="1"/>
</dbReference>
<keyword evidence="14" id="KW-1185">Reference proteome</keyword>
<comment type="similarity">
    <text evidence="3">Belongs to the DCP1 family.</text>
</comment>
<dbReference type="GO" id="GO:0008047">
    <property type="term" value="F:enzyme activator activity"/>
    <property type="evidence" value="ECO:0007669"/>
    <property type="project" value="InterPro"/>
</dbReference>
<name>A0A452HEU4_9SAUR</name>
<reference evidence="13" key="2">
    <citation type="submission" date="2025-08" db="UniProtKB">
        <authorList>
            <consortium name="Ensembl"/>
        </authorList>
    </citation>
    <scope>IDENTIFICATION</scope>
</reference>
<feature type="region of interest" description="Disordered" evidence="11">
    <location>
        <begin position="188"/>
        <end position="211"/>
    </location>
</feature>
<evidence type="ECO:0000256" key="9">
    <source>
        <dbReference type="ARBA" id="ARBA00026102"/>
    </source>
</evidence>
<keyword evidence="12" id="KW-0472">Membrane</keyword>
<keyword evidence="12" id="KW-1133">Transmembrane helix</keyword>
<feature type="region of interest" description="Disordered" evidence="11">
    <location>
        <begin position="132"/>
        <end position="153"/>
    </location>
</feature>
<protein>
    <recommendedName>
        <fullName evidence="9">5'-(N(7)-methylguanosine 5'-triphospho)-[mRNA] hydrolase</fullName>
        <ecNumber evidence="9">3.6.1.62</ecNumber>
    </recommendedName>
</protein>
<dbReference type="GO" id="GO:0031087">
    <property type="term" value="P:deadenylation-independent decapping of nuclear-transcribed mRNA"/>
    <property type="evidence" value="ECO:0007669"/>
    <property type="project" value="TreeGrafter"/>
</dbReference>
<evidence type="ECO:0000256" key="2">
    <source>
        <dbReference type="ARBA" id="ARBA00004496"/>
    </source>
</evidence>
<dbReference type="STRING" id="38772.ENSGAGP00000013356"/>
<dbReference type="CDD" id="cd09804">
    <property type="entry name" value="Dcp1"/>
    <property type="match status" value="1"/>
</dbReference>
<proteinExistence type="inferred from homology"/>
<keyword evidence="7" id="KW-0866">Nonsense-mediated mRNA decay</keyword>
<feature type="transmembrane region" description="Helical" evidence="12">
    <location>
        <begin position="581"/>
        <end position="603"/>
    </location>
</feature>
<evidence type="ECO:0000256" key="4">
    <source>
        <dbReference type="ARBA" id="ARBA00022490"/>
    </source>
</evidence>
<evidence type="ECO:0000256" key="1">
    <source>
        <dbReference type="ARBA" id="ARBA00004123"/>
    </source>
</evidence>
<reference evidence="14" key="1">
    <citation type="journal article" date="2017" name="PLoS ONE">
        <title>The Agassiz's desert tortoise genome provides a resource for the conservation of a threatened species.</title>
        <authorList>
            <person name="Tollis M."/>
            <person name="DeNardo D.F."/>
            <person name="Cornelius J.A."/>
            <person name="Dolby G.A."/>
            <person name="Edwards T."/>
            <person name="Henen B.T."/>
            <person name="Karl A.E."/>
            <person name="Murphy R.W."/>
            <person name="Kusumi K."/>
        </authorList>
    </citation>
    <scope>NUCLEOTIDE SEQUENCE [LARGE SCALE GENOMIC DNA]</scope>
</reference>
<dbReference type="AlphaFoldDB" id="A0A452HEU4"/>
<keyword evidence="5" id="KW-0597">Phosphoprotein</keyword>
<comment type="catalytic activity">
    <reaction evidence="10">
        <text>a 5'-end (N(7)-methyl 5'-triphosphoguanosine)-ribonucleoside in mRNA + H2O = N(7)-methyl-GDP + a 5'-end phospho-ribonucleoside in mRNA + 2 H(+)</text>
        <dbReference type="Rhea" id="RHEA:67484"/>
        <dbReference type="Rhea" id="RHEA-COMP:15692"/>
        <dbReference type="Rhea" id="RHEA-COMP:17167"/>
        <dbReference type="ChEBI" id="CHEBI:15377"/>
        <dbReference type="ChEBI" id="CHEBI:15378"/>
        <dbReference type="ChEBI" id="CHEBI:63714"/>
        <dbReference type="ChEBI" id="CHEBI:138282"/>
        <dbReference type="ChEBI" id="CHEBI:156461"/>
        <dbReference type="EC" id="3.6.1.62"/>
    </reaction>
    <physiologicalReaction direction="left-to-right" evidence="10">
        <dbReference type="Rhea" id="RHEA:67485"/>
    </physiologicalReaction>
</comment>
<dbReference type="InterPro" id="IPR011993">
    <property type="entry name" value="PH-like_dom_sf"/>
</dbReference>
<dbReference type="PANTHER" id="PTHR16290:SF4">
    <property type="entry name" value="MRNA-DECAPPING ENZYME 1A"/>
    <property type="match status" value="1"/>
</dbReference>
<comment type="subcellular location">
    <subcellularLocation>
        <location evidence="2">Cytoplasm</location>
    </subcellularLocation>
    <subcellularLocation>
        <location evidence="1">Nucleus</location>
    </subcellularLocation>
</comment>
<evidence type="ECO:0000256" key="3">
    <source>
        <dbReference type="ARBA" id="ARBA00008778"/>
    </source>
</evidence>
<dbReference type="FunFam" id="2.30.29.30:FF:000097">
    <property type="entry name" value="Putative mRNA-decapping enzyme 1A"/>
    <property type="match status" value="1"/>
</dbReference>
<accession>A0A452HEU4</accession>
<evidence type="ECO:0000313" key="14">
    <source>
        <dbReference type="Proteomes" id="UP000291020"/>
    </source>
</evidence>
<dbReference type="GO" id="GO:0000184">
    <property type="term" value="P:nuclear-transcribed mRNA catabolic process, nonsense-mediated decay"/>
    <property type="evidence" value="ECO:0007669"/>
    <property type="project" value="UniProtKB-KW"/>
</dbReference>
<keyword evidence="8" id="KW-0539">Nucleus</keyword>
<keyword evidence="6" id="KW-0378">Hydrolase</keyword>
<dbReference type="InterPro" id="IPR010334">
    <property type="entry name" value="Dcp1"/>
</dbReference>
<dbReference type="GO" id="GO:0003729">
    <property type="term" value="F:mRNA binding"/>
    <property type="evidence" value="ECO:0007669"/>
    <property type="project" value="TreeGrafter"/>
</dbReference>
<dbReference type="GO" id="GO:0140933">
    <property type="term" value="F:5'-(N(7)-methylguanosine 5'-triphospho)-[mRNA] hydrolase activity"/>
    <property type="evidence" value="ECO:0007669"/>
    <property type="project" value="UniProtKB-EC"/>
</dbReference>
<keyword evidence="12" id="KW-0812">Transmembrane</keyword>
<evidence type="ECO:0000256" key="12">
    <source>
        <dbReference type="SAM" id="Phobius"/>
    </source>
</evidence>
<evidence type="ECO:0000256" key="11">
    <source>
        <dbReference type="SAM" id="MobiDB-lite"/>
    </source>
</evidence>
<dbReference type="Gene3D" id="2.30.29.30">
    <property type="entry name" value="Pleckstrin-homology domain (PH domain)/Phosphotyrosine-binding domain (PTB)"/>
    <property type="match status" value="1"/>
</dbReference>
<dbReference type="Gene3D" id="6.10.140.2030">
    <property type="match status" value="1"/>
</dbReference>
<dbReference type="Proteomes" id="UP000291020">
    <property type="component" value="Unassembled WGS sequence"/>
</dbReference>
<dbReference type="SUPFAM" id="SSF50729">
    <property type="entry name" value="PH domain-like"/>
    <property type="match status" value="1"/>
</dbReference>
<dbReference type="GO" id="GO:0000932">
    <property type="term" value="C:P-body"/>
    <property type="evidence" value="ECO:0007669"/>
    <property type="project" value="TreeGrafter"/>
</dbReference>
<evidence type="ECO:0000256" key="6">
    <source>
        <dbReference type="ARBA" id="ARBA00022801"/>
    </source>
</evidence>
<dbReference type="GO" id="GO:0000290">
    <property type="term" value="P:deadenylation-dependent decapping of nuclear-transcribed mRNA"/>
    <property type="evidence" value="ECO:0007669"/>
    <property type="project" value="InterPro"/>
</dbReference>
<dbReference type="EC" id="3.6.1.62" evidence="9"/>
<evidence type="ECO:0000256" key="5">
    <source>
        <dbReference type="ARBA" id="ARBA00022553"/>
    </source>
</evidence>
<evidence type="ECO:0000256" key="8">
    <source>
        <dbReference type="ARBA" id="ARBA00023242"/>
    </source>
</evidence>
<feature type="compositionally biased region" description="Low complexity" evidence="11">
    <location>
        <begin position="196"/>
        <end position="209"/>
    </location>
</feature>
<evidence type="ECO:0000313" key="13">
    <source>
        <dbReference type="Ensembl" id="ENSGAGP00000013356.1"/>
    </source>
</evidence>
<keyword evidence="4" id="KW-0963">Cytoplasm</keyword>
<dbReference type="GO" id="GO:0005634">
    <property type="term" value="C:nucleus"/>
    <property type="evidence" value="ECO:0007669"/>
    <property type="project" value="UniProtKB-SubCell"/>
</dbReference>
<reference evidence="13" key="3">
    <citation type="submission" date="2025-09" db="UniProtKB">
        <authorList>
            <consortium name="Ensembl"/>
        </authorList>
    </citation>
    <scope>IDENTIFICATION</scope>
</reference>
<organism evidence="13 14">
    <name type="scientific">Gopherus agassizii</name>
    <name type="common">Agassiz's desert tortoise</name>
    <dbReference type="NCBI Taxonomy" id="38772"/>
    <lineage>
        <taxon>Eukaryota</taxon>
        <taxon>Metazoa</taxon>
        <taxon>Chordata</taxon>
        <taxon>Craniata</taxon>
        <taxon>Vertebrata</taxon>
        <taxon>Euteleostomi</taxon>
        <taxon>Archelosauria</taxon>
        <taxon>Testudinata</taxon>
        <taxon>Testudines</taxon>
        <taxon>Cryptodira</taxon>
        <taxon>Durocryptodira</taxon>
        <taxon>Testudinoidea</taxon>
        <taxon>Testudinidae</taxon>
        <taxon>Gopherus</taxon>
    </lineage>
</organism>
<dbReference type="Ensembl" id="ENSGAGT00000015287.1">
    <property type="protein sequence ID" value="ENSGAGP00000013356.1"/>
    <property type="gene ID" value="ENSGAGG00000010217.1"/>
</dbReference>
<evidence type="ECO:0000256" key="7">
    <source>
        <dbReference type="ARBA" id="ARBA00023161"/>
    </source>
</evidence>